<evidence type="ECO:0000313" key="2">
    <source>
        <dbReference type="Proteomes" id="UP001519460"/>
    </source>
</evidence>
<name>A0ABD0LTK8_9CAEN</name>
<organism evidence="1 2">
    <name type="scientific">Batillaria attramentaria</name>
    <dbReference type="NCBI Taxonomy" id="370345"/>
    <lineage>
        <taxon>Eukaryota</taxon>
        <taxon>Metazoa</taxon>
        <taxon>Spiralia</taxon>
        <taxon>Lophotrochozoa</taxon>
        <taxon>Mollusca</taxon>
        <taxon>Gastropoda</taxon>
        <taxon>Caenogastropoda</taxon>
        <taxon>Sorbeoconcha</taxon>
        <taxon>Cerithioidea</taxon>
        <taxon>Batillariidae</taxon>
        <taxon>Batillaria</taxon>
    </lineage>
</organism>
<protein>
    <submittedName>
        <fullName evidence="1">Uncharacterized protein</fullName>
    </submittedName>
</protein>
<dbReference type="EMBL" id="JACVVK020000024">
    <property type="protein sequence ID" value="KAK7502718.1"/>
    <property type="molecule type" value="Genomic_DNA"/>
</dbReference>
<sequence length="103" mass="11598">MSIFHLTNDKGRLSPPPTPLFARPFLHENFKSTMKKKSSTSAGNVFERTEHTRCSQQACADAGRQMQHFACQGTHFNRQLKSPVKKLSVISKLETKANHSTIN</sequence>
<proteinExistence type="predicted"/>
<reference evidence="1 2" key="1">
    <citation type="journal article" date="2023" name="Sci. Data">
        <title>Genome assembly of the Korean intertidal mud-creeper Batillaria attramentaria.</title>
        <authorList>
            <person name="Patra A.K."/>
            <person name="Ho P.T."/>
            <person name="Jun S."/>
            <person name="Lee S.J."/>
            <person name="Kim Y."/>
            <person name="Won Y.J."/>
        </authorList>
    </citation>
    <scope>NUCLEOTIDE SEQUENCE [LARGE SCALE GENOMIC DNA]</scope>
    <source>
        <strain evidence="1">Wonlab-2016</strain>
    </source>
</reference>
<evidence type="ECO:0000313" key="1">
    <source>
        <dbReference type="EMBL" id="KAK7502718.1"/>
    </source>
</evidence>
<keyword evidence="2" id="KW-1185">Reference proteome</keyword>
<dbReference type="Proteomes" id="UP001519460">
    <property type="component" value="Unassembled WGS sequence"/>
</dbReference>
<comment type="caution">
    <text evidence="1">The sequence shown here is derived from an EMBL/GenBank/DDBJ whole genome shotgun (WGS) entry which is preliminary data.</text>
</comment>
<gene>
    <name evidence="1" type="ORF">BaRGS_00005968</name>
</gene>
<dbReference type="AlphaFoldDB" id="A0ABD0LTK8"/>
<accession>A0ABD0LTK8</accession>